<evidence type="ECO:0000256" key="1">
    <source>
        <dbReference type="SAM" id="Coils"/>
    </source>
</evidence>
<keyword evidence="1" id="KW-0175">Coiled coil</keyword>
<dbReference type="InterPro" id="IPR007935">
    <property type="entry name" value="Tobravirus_2B"/>
</dbReference>
<dbReference type="Pfam" id="PF05271">
    <property type="entry name" value="Tobravirus_2B"/>
    <property type="match status" value="1"/>
</dbReference>
<gene>
    <name evidence="2" type="primary">2b</name>
</gene>
<feature type="coiled-coil region" evidence="1">
    <location>
        <begin position="115"/>
        <end position="170"/>
    </location>
</feature>
<name>A0A145XVZ7_9VIRU</name>
<proteinExistence type="predicted"/>
<evidence type="ECO:0000313" key="2">
    <source>
        <dbReference type="EMBL" id="AMW87045.1"/>
    </source>
</evidence>
<sequence>MTNWATLWPNDRLFLSDTYQLIWFDIEADRIEHKHFKAQNSEDISMIPKAFVSFVDNRLPMCINHKGEVYIRVGSFDTAYYQKFGDLDVSDFDDQVLPPDRDFMFSKVVFGDVPQEQLDNRIRDLQSEVSILTSRNVEMNVRENDLLKKVSELEKQIRQSSHNYEKAVEDGVVLSYGKTGGLLNRMVVLNRRLVGQRFVTSQRRWENIIMGSGVHDGSSYMAFNFKEGGGSLKVTFDFDRLQNLSPEDLLAMQIA</sequence>
<reference evidence="2" key="1">
    <citation type="submission" date="2015-10" db="EMBL/GenBank/DDBJ databases">
        <title>Enhanced infection of potato plants by a natural recombinant isolate of TRV.</title>
        <authorList>
            <person name="Sahi G."/>
            <person name="Loake G."/>
            <person name="MacFarlane S.A."/>
        </authorList>
    </citation>
    <scope>NUCLEOTIDE SEQUENCE</scope>
    <source>
        <strain evidence="2">I6</strain>
    </source>
</reference>
<organism evidence="2">
    <name type="scientific">Tobacco rattle virus</name>
    <dbReference type="NCBI Taxonomy" id="12295"/>
    <lineage>
        <taxon>Viruses</taxon>
        <taxon>Riboviria</taxon>
        <taxon>Orthornavirae</taxon>
        <taxon>Kitrinoviricota</taxon>
        <taxon>Alsuviricetes</taxon>
        <taxon>Martellivirales</taxon>
        <taxon>Virgaviridae</taxon>
        <taxon>Tobravirus</taxon>
        <taxon>Tobravirus tabaci</taxon>
    </lineage>
</organism>
<dbReference type="EMBL" id="KT964816">
    <property type="protein sequence ID" value="AMW87045.1"/>
    <property type="molecule type" value="Genomic_RNA"/>
</dbReference>
<accession>A0A145XVZ7</accession>
<protein>
    <submittedName>
        <fullName evidence="2">2b protein</fullName>
    </submittedName>
</protein>